<evidence type="ECO:0000313" key="1">
    <source>
        <dbReference type="EMBL" id="VVB16729.1"/>
    </source>
</evidence>
<proteinExistence type="predicted"/>
<reference evidence="1" key="1">
    <citation type="submission" date="2019-07" db="EMBL/GenBank/DDBJ databases">
        <authorList>
            <person name="Dittberner H."/>
        </authorList>
    </citation>
    <scope>NUCLEOTIDE SEQUENCE [LARGE SCALE GENOMIC DNA]</scope>
</reference>
<protein>
    <submittedName>
        <fullName evidence="1">Uncharacterized protein</fullName>
    </submittedName>
</protein>
<dbReference type="Proteomes" id="UP000489600">
    <property type="component" value="Unassembled WGS sequence"/>
</dbReference>
<organism evidence="1 2">
    <name type="scientific">Arabis nemorensis</name>
    <dbReference type="NCBI Taxonomy" id="586526"/>
    <lineage>
        <taxon>Eukaryota</taxon>
        <taxon>Viridiplantae</taxon>
        <taxon>Streptophyta</taxon>
        <taxon>Embryophyta</taxon>
        <taxon>Tracheophyta</taxon>
        <taxon>Spermatophyta</taxon>
        <taxon>Magnoliopsida</taxon>
        <taxon>eudicotyledons</taxon>
        <taxon>Gunneridae</taxon>
        <taxon>Pentapetalae</taxon>
        <taxon>rosids</taxon>
        <taxon>malvids</taxon>
        <taxon>Brassicales</taxon>
        <taxon>Brassicaceae</taxon>
        <taxon>Arabideae</taxon>
        <taxon>Arabis</taxon>
    </lineage>
</organism>
<accession>A0A565CSX1</accession>
<comment type="caution">
    <text evidence="1">The sequence shown here is derived from an EMBL/GenBank/DDBJ whole genome shotgun (WGS) entry which is preliminary data.</text>
</comment>
<name>A0A565CSX1_9BRAS</name>
<gene>
    <name evidence="1" type="ORF">ANE_LOCUS27173</name>
</gene>
<dbReference type="EMBL" id="CABITT030000008">
    <property type="protein sequence ID" value="VVB16729.1"/>
    <property type="molecule type" value="Genomic_DNA"/>
</dbReference>
<evidence type="ECO:0000313" key="2">
    <source>
        <dbReference type="Proteomes" id="UP000489600"/>
    </source>
</evidence>
<keyword evidence="2" id="KW-1185">Reference proteome</keyword>
<dbReference type="AlphaFoldDB" id="A0A565CSX1"/>
<sequence>MALHERWFTEEGCGEPLARSSGFRTTANVCCGFMFKERAETTRFGRRNKLTVVTGLEGGRSGGIRGTGGLGGFGSAGEKSLCHGDQVVVILIRSDGVGCRDATDVETMALTEELVDETRRRLRRSSGSQKMVLREASLPLVMRHSKEEDCCRRLRYMVKLSRRLLRTSGLGAF</sequence>